<dbReference type="EMBL" id="JAFIQS010000002">
    <property type="protein sequence ID" value="KAG5172148.1"/>
    <property type="molecule type" value="Genomic_DNA"/>
</dbReference>
<gene>
    <name evidence="2" type="ORF">JR316_001643</name>
</gene>
<protein>
    <submittedName>
        <fullName evidence="2">Uncharacterized protein</fullName>
    </submittedName>
</protein>
<comment type="caution">
    <text evidence="2">The sequence shown here is derived from an EMBL/GenBank/DDBJ whole genome shotgun (WGS) entry which is preliminary data.</text>
</comment>
<feature type="region of interest" description="Disordered" evidence="1">
    <location>
        <begin position="1"/>
        <end position="24"/>
    </location>
</feature>
<dbReference type="OrthoDB" id="3035632at2759"/>
<feature type="compositionally biased region" description="Polar residues" evidence="1">
    <location>
        <begin position="1"/>
        <end position="16"/>
    </location>
</feature>
<evidence type="ECO:0000256" key="1">
    <source>
        <dbReference type="SAM" id="MobiDB-lite"/>
    </source>
</evidence>
<accession>A0A8H7Y3W9</accession>
<sequence length="146" mass="16463">MSNSDRPSKQSRTGHSSYHDTVPSLNRHDVIHVSEGTIRNIGGVFRATRRFESPQRVAGTWEQVTSWEPPDDEEYALNPDGDFYNTVVDQEVVAEDGTKDTVKRQQSKVSFGKRPTVKHIWKRFFAGPGAVTSAMLHSVQTALYEE</sequence>
<reference evidence="2" key="1">
    <citation type="submission" date="2021-02" db="EMBL/GenBank/DDBJ databases">
        <title>Psilocybe cubensis genome.</title>
        <authorList>
            <person name="Mckernan K.J."/>
            <person name="Crawford S."/>
            <person name="Trippe A."/>
            <person name="Kane L.T."/>
            <person name="Mclaughlin S."/>
        </authorList>
    </citation>
    <scope>NUCLEOTIDE SEQUENCE [LARGE SCALE GENOMIC DNA]</scope>
    <source>
        <strain evidence="2">MGC-MH-2018</strain>
    </source>
</reference>
<proteinExistence type="predicted"/>
<name>A0A8H7Y3W9_PSICU</name>
<organism evidence="2">
    <name type="scientific">Psilocybe cubensis</name>
    <name type="common">Psychedelic mushroom</name>
    <name type="synonym">Stropharia cubensis</name>
    <dbReference type="NCBI Taxonomy" id="181762"/>
    <lineage>
        <taxon>Eukaryota</taxon>
        <taxon>Fungi</taxon>
        <taxon>Dikarya</taxon>
        <taxon>Basidiomycota</taxon>
        <taxon>Agaricomycotina</taxon>
        <taxon>Agaricomycetes</taxon>
        <taxon>Agaricomycetidae</taxon>
        <taxon>Agaricales</taxon>
        <taxon>Agaricineae</taxon>
        <taxon>Strophariaceae</taxon>
        <taxon>Psilocybe</taxon>
    </lineage>
</organism>
<evidence type="ECO:0000313" key="2">
    <source>
        <dbReference type="EMBL" id="KAG5172148.1"/>
    </source>
</evidence>
<dbReference type="AlphaFoldDB" id="A0A8H7Y3W9"/>